<proteinExistence type="predicted"/>
<evidence type="ECO:0000256" key="6">
    <source>
        <dbReference type="ARBA" id="ARBA00060707"/>
    </source>
</evidence>
<gene>
    <name evidence="8" type="ORF">HZI73_10055</name>
</gene>
<organism evidence="8 9">
    <name type="scientific">Vallitalea pronyensis</name>
    <dbReference type="NCBI Taxonomy" id="1348613"/>
    <lineage>
        <taxon>Bacteria</taxon>
        <taxon>Bacillati</taxon>
        <taxon>Bacillota</taxon>
        <taxon>Clostridia</taxon>
        <taxon>Lachnospirales</taxon>
        <taxon>Vallitaleaceae</taxon>
        <taxon>Vallitalea</taxon>
    </lineage>
</organism>
<dbReference type="InterPro" id="IPR051452">
    <property type="entry name" value="Diverse_Oxidoreductases"/>
</dbReference>
<keyword evidence="4" id="KW-0408">Iron</keyword>
<accession>A0A8J8MPR2</accession>
<dbReference type="PANTHER" id="PTHR44379">
    <property type="entry name" value="OXIDOREDUCTASE WITH IRON-SULFUR SUBUNIT"/>
    <property type="match status" value="1"/>
</dbReference>
<sequence>MINIYKNPSVITLRVNGVDNELTVNPNETLLHVLRDKLAKTGARPGCEQGNCGTCTVLIDGSPIKSCIMLAIEAVGHEITTIEALQDTYLQQAFVKYQGYQCGYCTPGFIMNITGLLNKYKHPTEEQIKQWMTSNYCRCTGYEEIRHAIEDTIAHGHD</sequence>
<keyword evidence="3" id="KW-0560">Oxidoreductase</keyword>
<dbReference type="InterPro" id="IPR002888">
    <property type="entry name" value="2Fe-2S-bd"/>
</dbReference>
<dbReference type="Pfam" id="PF01799">
    <property type="entry name" value="Fer2_2"/>
    <property type="match status" value="1"/>
</dbReference>
<keyword evidence="1" id="KW-0001">2Fe-2S</keyword>
<dbReference type="AlphaFoldDB" id="A0A8J8MPR2"/>
<evidence type="ECO:0000256" key="2">
    <source>
        <dbReference type="ARBA" id="ARBA00022723"/>
    </source>
</evidence>
<dbReference type="Pfam" id="PF00111">
    <property type="entry name" value="Fer2"/>
    <property type="match status" value="1"/>
</dbReference>
<dbReference type="Gene3D" id="3.10.20.30">
    <property type="match status" value="1"/>
</dbReference>
<dbReference type="GO" id="GO:0046872">
    <property type="term" value="F:metal ion binding"/>
    <property type="evidence" value="ECO:0007669"/>
    <property type="project" value="UniProtKB-KW"/>
</dbReference>
<dbReference type="PROSITE" id="PS51085">
    <property type="entry name" value="2FE2S_FER_2"/>
    <property type="match status" value="1"/>
</dbReference>
<evidence type="ECO:0000256" key="4">
    <source>
        <dbReference type="ARBA" id="ARBA00023004"/>
    </source>
</evidence>
<keyword evidence="2" id="KW-0479">Metal-binding</keyword>
<dbReference type="CDD" id="cd00207">
    <property type="entry name" value="fer2"/>
    <property type="match status" value="1"/>
</dbReference>
<dbReference type="EMBL" id="CP058649">
    <property type="protein sequence ID" value="QUI25665.1"/>
    <property type="molecule type" value="Genomic_DNA"/>
</dbReference>
<protein>
    <submittedName>
        <fullName evidence="8">(2Fe-2S)-binding protein</fullName>
    </submittedName>
</protein>
<evidence type="ECO:0000256" key="5">
    <source>
        <dbReference type="ARBA" id="ARBA00023014"/>
    </source>
</evidence>
<dbReference type="InterPro" id="IPR036884">
    <property type="entry name" value="2Fe-2S-bd_dom_sf"/>
</dbReference>
<dbReference type="InterPro" id="IPR012675">
    <property type="entry name" value="Beta-grasp_dom_sf"/>
</dbReference>
<feature type="domain" description="2Fe-2S ferredoxin-type" evidence="7">
    <location>
        <begin position="9"/>
        <end position="85"/>
    </location>
</feature>
<dbReference type="InterPro" id="IPR006058">
    <property type="entry name" value="2Fe2S_fd_BS"/>
</dbReference>
<evidence type="ECO:0000256" key="3">
    <source>
        <dbReference type="ARBA" id="ARBA00023002"/>
    </source>
</evidence>
<reference evidence="8" key="1">
    <citation type="submission" date="2020-07" db="EMBL/GenBank/DDBJ databases">
        <title>Vallitalea pronyensis genome.</title>
        <authorList>
            <person name="Postec A."/>
        </authorList>
    </citation>
    <scope>NUCLEOTIDE SEQUENCE</scope>
    <source>
        <strain evidence="8">FatNI3</strain>
    </source>
</reference>
<dbReference type="PROSITE" id="PS00197">
    <property type="entry name" value="2FE2S_FER_1"/>
    <property type="match status" value="1"/>
</dbReference>
<dbReference type="GO" id="GO:0016491">
    <property type="term" value="F:oxidoreductase activity"/>
    <property type="evidence" value="ECO:0007669"/>
    <property type="project" value="UniProtKB-KW"/>
</dbReference>
<evidence type="ECO:0000259" key="7">
    <source>
        <dbReference type="PROSITE" id="PS51085"/>
    </source>
</evidence>
<evidence type="ECO:0000313" key="9">
    <source>
        <dbReference type="Proteomes" id="UP000683246"/>
    </source>
</evidence>
<dbReference type="InterPro" id="IPR036010">
    <property type="entry name" value="2Fe-2S_ferredoxin-like_sf"/>
</dbReference>
<dbReference type="PANTHER" id="PTHR44379:SF7">
    <property type="entry name" value="XANTHINE DEHYDROGENASE SUBUNIT E-RELATED"/>
    <property type="match status" value="1"/>
</dbReference>
<keyword evidence="9" id="KW-1185">Reference proteome</keyword>
<dbReference type="InterPro" id="IPR001041">
    <property type="entry name" value="2Fe-2S_ferredoxin-type"/>
</dbReference>
<dbReference type="KEGG" id="vpy:HZI73_10055"/>
<name>A0A8J8MPR2_9FIRM</name>
<comment type="pathway">
    <text evidence="6">Alkaloid degradation; nicotine degradation.</text>
</comment>
<dbReference type="Gene3D" id="1.10.150.120">
    <property type="entry name" value="[2Fe-2S]-binding domain"/>
    <property type="match status" value="1"/>
</dbReference>
<evidence type="ECO:0000256" key="1">
    <source>
        <dbReference type="ARBA" id="ARBA00022714"/>
    </source>
</evidence>
<dbReference type="Proteomes" id="UP000683246">
    <property type="component" value="Chromosome"/>
</dbReference>
<dbReference type="FunFam" id="3.10.20.30:FF:000020">
    <property type="entry name" value="Xanthine dehydrogenase iron-sulfur subunit"/>
    <property type="match status" value="1"/>
</dbReference>
<dbReference type="SUPFAM" id="SSF54292">
    <property type="entry name" value="2Fe-2S ferredoxin-like"/>
    <property type="match status" value="1"/>
</dbReference>
<keyword evidence="5" id="KW-0411">Iron-sulfur</keyword>
<evidence type="ECO:0000313" key="8">
    <source>
        <dbReference type="EMBL" id="QUI25665.1"/>
    </source>
</evidence>
<dbReference type="SUPFAM" id="SSF47741">
    <property type="entry name" value="CO dehydrogenase ISP C-domain like"/>
    <property type="match status" value="1"/>
</dbReference>
<dbReference type="GO" id="GO:0051537">
    <property type="term" value="F:2 iron, 2 sulfur cluster binding"/>
    <property type="evidence" value="ECO:0007669"/>
    <property type="project" value="UniProtKB-KW"/>
</dbReference>